<dbReference type="EMBL" id="JAJTJA010000006">
    <property type="protein sequence ID" value="KAH8697932.1"/>
    <property type="molecule type" value="Genomic_DNA"/>
</dbReference>
<proteinExistence type="inferred from homology"/>
<keyword evidence="4" id="KW-0732">Signal</keyword>
<dbReference type="Pfam" id="PF13561">
    <property type="entry name" value="adh_short_C2"/>
    <property type="match status" value="1"/>
</dbReference>
<evidence type="ECO:0000313" key="5">
    <source>
        <dbReference type="EMBL" id="KAH8697932.1"/>
    </source>
</evidence>
<dbReference type="InterPro" id="IPR036291">
    <property type="entry name" value="NAD(P)-bd_dom_sf"/>
</dbReference>
<protein>
    <submittedName>
        <fullName evidence="5">Uncharacterized protein</fullName>
    </submittedName>
</protein>
<dbReference type="AlphaFoldDB" id="A0AAD4KTI3"/>
<sequence length="202" mass="22049">MSVLSKLITTILVALLYSFNIGRDSDRDGLAIAALFASQNVIIFGCDLDISAGKNIKAQTLSQVPDAGITVMETNPTSSQFMDVFVNACMSKPEDPGNMSKNTWDNQTDVNSKSLYLASHFVLPIIVKQANGGNMYRLADKYTPDNYERFQQKRKTQAPIKRMGTASDISRTILFLASKEAEYITGAKILVDGAFTCSTGVV</sequence>
<feature type="chain" id="PRO_5042198165" evidence="4">
    <location>
        <begin position="19"/>
        <end position="202"/>
    </location>
</feature>
<reference evidence="5" key="1">
    <citation type="submission" date="2021-12" db="EMBL/GenBank/DDBJ databases">
        <title>Convergent genome expansion in fungi linked to evolution of root-endophyte symbiosis.</title>
        <authorList>
            <consortium name="DOE Joint Genome Institute"/>
            <person name="Ke Y.-H."/>
            <person name="Bonito G."/>
            <person name="Liao H.-L."/>
            <person name="Looney B."/>
            <person name="Rojas-Flechas A."/>
            <person name="Nash J."/>
            <person name="Hameed K."/>
            <person name="Schadt C."/>
            <person name="Martin F."/>
            <person name="Crous P.W."/>
            <person name="Miettinen O."/>
            <person name="Magnuson J.K."/>
            <person name="Labbe J."/>
            <person name="Jacobson D."/>
            <person name="Doktycz M.J."/>
            <person name="Veneault-Fourrey C."/>
            <person name="Kuo A."/>
            <person name="Mondo S."/>
            <person name="Calhoun S."/>
            <person name="Riley R."/>
            <person name="Ohm R."/>
            <person name="LaButti K."/>
            <person name="Andreopoulos B."/>
            <person name="Pangilinan J."/>
            <person name="Nolan M."/>
            <person name="Tritt A."/>
            <person name="Clum A."/>
            <person name="Lipzen A."/>
            <person name="Daum C."/>
            <person name="Barry K."/>
            <person name="Grigoriev I.V."/>
            <person name="Vilgalys R."/>
        </authorList>
    </citation>
    <scope>NUCLEOTIDE SEQUENCE</scope>
    <source>
        <strain evidence="5">PMI_201</strain>
    </source>
</reference>
<comment type="caution">
    <text evidence="5">The sequence shown here is derived from an EMBL/GenBank/DDBJ whole genome shotgun (WGS) entry which is preliminary data.</text>
</comment>
<dbReference type="GO" id="GO:0016616">
    <property type="term" value="F:oxidoreductase activity, acting on the CH-OH group of donors, NAD or NADP as acceptor"/>
    <property type="evidence" value="ECO:0007669"/>
    <property type="project" value="TreeGrafter"/>
</dbReference>
<evidence type="ECO:0000256" key="4">
    <source>
        <dbReference type="SAM" id="SignalP"/>
    </source>
</evidence>
<dbReference type="SUPFAM" id="SSF51735">
    <property type="entry name" value="NAD(P)-binding Rossmann-fold domains"/>
    <property type="match status" value="1"/>
</dbReference>
<dbReference type="GeneID" id="70248597"/>
<dbReference type="RefSeq" id="XP_046072633.1">
    <property type="nucleotide sequence ID" value="XM_046218310.1"/>
</dbReference>
<dbReference type="Proteomes" id="UP001201262">
    <property type="component" value="Unassembled WGS sequence"/>
</dbReference>
<evidence type="ECO:0000313" key="6">
    <source>
        <dbReference type="Proteomes" id="UP001201262"/>
    </source>
</evidence>
<dbReference type="Gene3D" id="3.40.50.720">
    <property type="entry name" value="NAD(P)-binding Rossmann-like Domain"/>
    <property type="match status" value="2"/>
</dbReference>
<comment type="similarity">
    <text evidence="1">Belongs to the short-chain dehydrogenases/reductases (SDR) family.</text>
</comment>
<accession>A0AAD4KTI3</accession>
<keyword evidence="6" id="KW-1185">Reference proteome</keyword>
<dbReference type="InterPro" id="IPR002347">
    <property type="entry name" value="SDR_fam"/>
</dbReference>
<keyword evidence="2" id="KW-0521">NADP</keyword>
<evidence type="ECO:0000256" key="2">
    <source>
        <dbReference type="ARBA" id="ARBA00022857"/>
    </source>
</evidence>
<gene>
    <name evidence="5" type="ORF">BGW36DRAFT_397529</name>
</gene>
<evidence type="ECO:0000256" key="3">
    <source>
        <dbReference type="ARBA" id="ARBA00023002"/>
    </source>
</evidence>
<name>A0AAD4KTI3_9EURO</name>
<keyword evidence="3" id="KW-0560">Oxidoreductase</keyword>
<organism evidence="5 6">
    <name type="scientific">Talaromyces proteolyticus</name>
    <dbReference type="NCBI Taxonomy" id="1131652"/>
    <lineage>
        <taxon>Eukaryota</taxon>
        <taxon>Fungi</taxon>
        <taxon>Dikarya</taxon>
        <taxon>Ascomycota</taxon>
        <taxon>Pezizomycotina</taxon>
        <taxon>Eurotiomycetes</taxon>
        <taxon>Eurotiomycetidae</taxon>
        <taxon>Eurotiales</taxon>
        <taxon>Trichocomaceae</taxon>
        <taxon>Talaromyces</taxon>
        <taxon>Talaromyces sect. Bacilispori</taxon>
    </lineage>
</organism>
<feature type="signal peptide" evidence="4">
    <location>
        <begin position="1"/>
        <end position="18"/>
    </location>
</feature>
<dbReference type="GO" id="GO:0048038">
    <property type="term" value="F:quinone binding"/>
    <property type="evidence" value="ECO:0007669"/>
    <property type="project" value="TreeGrafter"/>
</dbReference>
<evidence type="ECO:0000256" key="1">
    <source>
        <dbReference type="ARBA" id="ARBA00006484"/>
    </source>
</evidence>
<dbReference type="PANTHER" id="PTHR42760">
    <property type="entry name" value="SHORT-CHAIN DEHYDROGENASES/REDUCTASES FAMILY MEMBER"/>
    <property type="match status" value="1"/>
</dbReference>
<dbReference type="PANTHER" id="PTHR42760:SF133">
    <property type="entry name" value="3-OXOACYL-[ACYL-CARRIER-PROTEIN] REDUCTASE"/>
    <property type="match status" value="1"/>
</dbReference>
<dbReference type="GO" id="GO:0006633">
    <property type="term" value="P:fatty acid biosynthetic process"/>
    <property type="evidence" value="ECO:0007669"/>
    <property type="project" value="TreeGrafter"/>
</dbReference>